<evidence type="ECO:0000313" key="2">
    <source>
        <dbReference type="EMBL" id="KAK7612381.1"/>
    </source>
</evidence>
<feature type="transmembrane region" description="Helical" evidence="1">
    <location>
        <begin position="61"/>
        <end position="81"/>
    </location>
</feature>
<feature type="transmembrane region" description="Helical" evidence="1">
    <location>
        <begin position="20"/>
        <end position="41"/>
    </location>
</feature>
<keyword evidence="1" id="KW-0812">Transmembrane</keyword>
<organism evidence="2 3">
    <name type="scientific">Phyllosticta paracitricarpa</name>
    <dbReference type="NCBI Taxonomy" id="2016321"/>
    <lineage>
        <taxon>Eukaryota</taxon>
        <taxon>Fungi</taxon>
        <taxon>Dikarya</taxon>
        <taxon>Ascomycota</taxon>
        <taxon>Pezizomycotina</taxon>
        <taxon>Dothideomycetes</taxon>
        <taxon>Dothideomycetes incertae sedis</taxon>
        <taxon>Botryosphaeriales</taxon>
        <taxon>Phyllostictaceae</taxon>
        <taxon>Phyllosticta</taxon>
    </lineage>
</organism>
<gene>
    <name evidence="2" type="ORF">JOL62DRAFT_23181</name>
</gene>
<keyword evidence="1" id="KW-0472">Membrane</keyword>
<evidence type="ECO:0000313" key="3">
    <source>
        <dbReference type="Proteomes" id="UP001367316"/>
    </source>
</evidence>
<reference evidence="2 3" key="1">
    <citation type="submission" date="2024-04" db="EMBL/GenBank/DDBJ databases">
        <title>Phyllosticta paracitricarpa is synonymous to the EU quarantine fungus P. citricarpa based on phylogenomic analyses.</title>
        <authorList>
            <consortium name="Lawrence Berkeley National Laboratory"/>
            <person name="Van ingen-buijs V.A."/>
            <person name="Van westerhoven A.C."/>
            <person name="Haridas S."/>
            <person name="Skiadas P."/>
            <person name="Martin F."/>
            <person name="Groenewald J.Z."/>
            <person name="Crous P.W."/>
            <person name="Seidl M.F."/>
        </authorList>
    </citation>
    <scope>NUCLEOTIDE SEQUENCE [LARGE SCALE GENOMIC DNA]</scope>
    <source>
        <strain evidence="2 3">CBS 141358</strain>
    </source>
</reference>
<keyword evidence="1" id="KW-1133">Transmembrane helix</keyword>
<feature type="transmembrane region" description="Helical" evidence="1">
    <location>
        <begin position="93"/>
        <end position="113"/>
    </location>
</feature>
<keyword evidence="3" id="KW-1185">Reference proteome</keyword>
<evidence type="ECO:0000256" key="1">
    <source>
        <dbReference type="SAM" id="Phobius"/>
    </source>
</evidence>
<comment type="caution">
    <text evidence="2">The sequence shown here is derived from an EMBL/GenBank/DDBJ whole genome shotgun (WGS) entry which is preliminary data.</text>
</comment>
<dbReference type="Proteomes" id="UP001367316">
    <property type="component" value="Unassembled WGS sequence"/>
</dbReference>
<sequence length="158" mass="17507">MKTNRFGGRWLPSRHARCCLAMPIGCLSVCVCLSVWVQGRAGQGRAGQYSTVQHSTVQYRAAPNFTLVFTVLYCQSLVFIAPSGPHRIQPRSIHMLLSSPVAFLVPALFHVAFKLLVCLKMSAIFSLQLTLHVRLSESRVTLPRRFLALPCLASSHSI</sequence>
<proteinExistence type="predicted"/>
<name>A0ABR1NB14_9PEZI</name>
<protein>
    <submittedName>
        <fullName evidence="2">Uncharacterized protein</fullName>
    </submittedName>
</protein>
<dbReference type="EMBL" id="JBBPBF010000010">
    <property type="protein sequence ID" value="KAK7612381.1"/>
    <property type="molecule type" value="Genomic_DNA"/>
</dbReference>
<accession>A0ABR1NB14</accession>